<feature type="domain" description="Bacterial Ig-like" evidence="3">
    <location>
        <begin position="1015"/>
        <end position="1104"/>
    </location>
</feature>
<sequence length="1944" mass="204658">MEKLFTKLIFVIACLWGAAPWVQAQDVWTEVGTAMQGTANEGFGAAVSISADGTIVAIGAPSSDAGGTEFSLRGSVEIYELQSGSWVQKGSTINGTNDGASFGQTLSLSDDGTKLAIGAPTNSSSSINAGLVQIYNWNSTTSDWDLIHFIDGDAVENRLGAALSLSGDGNILAIGAPLHAGGGSARGRVSVYAWDGTVWQSRENINGSTDNSGFGSAVSLDLDGDVLAIGAPDNGANLEGQFTTYSWNSTNYTNTGTFDGVADEYLGQRVSLSDNGNLLAVSAVNFFLGGASVSIYNYTTSWSLQETLTSAIFGDNFGISISMSGDGSRLGIGANNNVTGNENGRAEIYEFNGANWTLVEQAITGEAVGDEAGYSLSLSQEGMYAAIGAHLNDAGGADAGHVRVFQQGAPDTTPPTVTIDTLYTSDQTPALTGDVDDNDATVSVTVNGDAYDATNNGDGTWTLRDNIIQPVLNEGEYTISATATNALEISSEPVEGYLKIDLTDPDFFFLNGNLTGLNLFTEPVNEQPLLVTIAFGEEVTALNLQDIQINGQVGTTALAFVEDEAGNYYSLTIPLLDASVDQQVTVTLPMGAVTDLAGNPNPGKSVTISYDGTAPAVTAIEPIGTNTTNMSTIPIQIVFDEETIAFESTDLAVTNVSSVSDLTTEDNLTYTMNVIPAVEGALTVQLPLGAVEDLAGNTNAVASELLEMVYDVTSPTVEITTAANAVSTSPVMATVTFSEAVQSLVVEDLTITNGTVTAVSTEDNITYTLEITPDEVAEGNTSTAGIVVTIDLEADKVLDIAGNGNTAAPTSISVTFDNQAPEINLTNDMYVPLTAVNGDFTAYFVISEPVSTFDITDINVTNGTKSNFVEENIFGTIRYSVDIALTGTEDVVIEISADAITDALGFGNLATTFNIAVDVVGPIVEITSNASNPTNETPIPVIFTFNEETTGFAAEDIAEGNFTASKLNTEDNLVYTSNITPTANGELNISLKDASVTDLAGNFNTNTGSFTITFDDVAPTVTIGGPDAVNSNEPFTVTFTFNEAITGLESSNITLENASRGAITQEGNMYSTPITPSGAGDITISVVEFSDLAGNSNTSPGESASKTITFDATRPTLAVTGTPETAVTSKDPITFTFTFSEPVVDFVLTDIAVTNASASDLTDNNPIFTAKITPEAVGTITIDIAENIVTDAAGNGNEAASASFELQQKYSGGTGTEADPYLISNAEDFKLISKEKEDWASFFLQTSDLNFEGNYIYTIGGSTGVFSGTYDGGGFKLVNFKAHTTGNFYLREIGSLFNSLSSLGRISNLSIENDISKNDYDLDYTTTYSVLVNLCEGIIDNCSFKGNINLSNDRSLSFGGLVVDLMRTGEISNSTFDGNVSLSLSDGVSTGKGGGLAATVHQGAKIINSSSYGQFEYSAGELVKIGGIAYVNSGTIQDSHSYMTMQGKGNTSGNTVSVDGLVAENRSTGIIQSCYTTSQLEASGESSIGFGAVSSSGITGNNKGIIRNSYTTGNSPMVNYNEASGTISNSFAVLPGRLGIASINRGTIKDSYAVLQDEGSLVLINNVDAIGTISNCYIIAKDNQLNLGTLGGNVINSFWLSDSETGSSQNGALPKTHNQLRNKGTFTEAGWDFTNVWHYPWHFPIHKWVLEGDQKLKISGKVVDENGNAFTSGTVIGYQYQKGNPTAEIDASGNFTIELSTGVNNLWVLPSNTDEYDITYLGSTNSPLSQRIIYYNKSNVTIKMVRKTSTNKMTGNGSVSGKVVSSSSGGRIVQGRILQGNPLEGVKVFLVRTSDEEIMTNVVTDANGDFEITGIPAGEYQLILDVAGIDLNLEGSTFTMDEEGTPLTISAAVSEEGVSFAIEEVLGIENEIEVAVYPNPVKDFVNIQVPGKASIRVIDINGVVVKEEQFTDFIQLDIQGLHSNMYFLEIRNGSGKAMRKLIKK</sequence>
<dbReference type="Pfam" id="PF18962">
    <property type="entry name" value="Por_Secre_tail"/>
    <property type="match status" value="1"/>
</dbReference>
<feature type="domain" description="Bacterial Ig-like" evidence="3">
    <location>
        <begin position="918"/>
        <end position="1009"/>
    </location>
</feature>
<dbReference type="PANTHER" id="PTHR34677:SF3">
    <property type="entry name" value="BACTERIAL IG-LIKE DOMAIN-CONTAINING PROTEIN"/>
    <property type="match status" value="1"/>
</dbReference>
<dbReference type="KEGG" id="msaa:QYS49_36440"/>
<dbReference type="PANTHER" id="PTHR34677">
    <property type="match status" value="1"/>
</dbReference>
<evidence type="ECO:0000313" key="5">
    <source>
        <dbReference type="Proteomes" id="UP001230496"/>
    </source>
</evidence>
<feature type="domain" description="Secretion system C-terminal sorting" evidence="2">
    <location>
        <begin position="1876"/>
        <end position="1942"/>
    </location>
</feature>
<dbReference type="InterPro" id="IPR044048">
    <property type="entry name" value="Big_12"/>
</dbReference>
<keyword evidence="1" id="KW-0732">Signal</keyword>
<dbReference type="RefSeq" id="WP_308347447.1">
    <property type="nucleotide sequence ID" value="NZ_CP129971.1"/>
</dbReference>
<feature type="signal peptide" evidence="1">
    <location>
        <begin position="1"/>
        <end position="24"/>
    </location>
</feature>
<dbReference type="SUPFAM" id="SSF49478">
    <property type="entry name" value="Cna protein B-type domain"/>
    <property type="match status" value="1"/>
</dbReference>
<proteinExistence type="predicted"/>
<dbReference type="Gene3D" id="2.60.40.10">
    <property type="entry name" value="Immunoglobulins"/>
    <property type="match status" value="2"/>
</dbReference>
<evidence type="ECO:0000313" key="4">
    <source>
        <dbReference type="EMBL" id="WMN10904.1"/>
    </source>
</evidence>
<evidence type="ECO:0000259" key="3">
    <source>
        <dbReference type="Pfam" id="PF19078"/>
    </source>
</evidence>
<keyword evidence="5" id="KW-1185">Reference proteome</keyword>
<gene>
    <name evidence="4" type="ORF">QYS49_36440</name>
</gene>
<dbReference type="EMBL" id="CP129971">
    <property type="protein sequence ID" value="WMN10904.1"/>
    <property type="molecule type" value="Genomic_DNA"/>
</dbReference>
<dbReference type="SMART" id="SM00191">
    <property type="entry name" value="Int_alpha"/>
    <property type="match status" value="4"/>
</dbReference>
<feature type="chain" id="PRO_5041267130" evidence="1">
    <location>
        <begin position="25"/>
        <end position="1944"/>
    </location>
</feature>
<feature type="domain" description="Bacterial Ig-like" evidence="3">
    <location>
        <begin position="1111"/>
        <end position="1205"/>
    </location>
</feature>
<dbReference type="PROSITE" id="PS51470">
    <property type="entry name" value="FG_GAP"/>
    <property type="match status" value="2"/>
</dbReference>
<organism evidence="4 5">
    <name type="scientific">Marivirga salinarum</name>
    <dbReference type="NCBI Taxonomy" id="3059078"/>
    <lineage>
        <taxon>Bacteria</taxon>
        <taxon>Pseudomonadati</taxon>
        <taxon>Bacteroidota</taxon>
        <taxon>Cytophagia</taxon>
        <taxon>Cytophagales</taxon>
        <taxon>Marivirgaceae</taxon>
        <taxon>Marivirga</taxon>
    </lineage>
</organism>
<feature type="domain" description="Bacterial Ig-like" evidence="3">
    <location>
        <begin position="711"/>
        <end position="813"/>
    </location>
</feature>
<reference evidence="4 5" key="1">
    <citation type="submission" date="2023-08" db="EMBL/GenBank/DDBJ databases">
        <title>Comparative genomics and taxonomic characterization of three novel marine species of genus Marivirga.</title>
        <authorList>
            <person name="Muhammad N."/>
            <person name="Kim S.-G."/>
        </authorList>
    </citation>
    <scope>NUCLEOTIDE SEQUENCE [LARGE SCALE GENOMIC DNA]</scope>
    <source>
        <strain evidence="4 5">BDSF4-3</strain>
    </source>
</reference>
<evidence type="ECO:0000259" key="2">
    <source>
        <dbReference type="Pfam" id="PF18962"/>
    </source>
</evidence>
<evidence type="ECO:0000256" key="1">
    <source>
        <dbReference type="SAM" id="SignalP"/>
    </source>
</evidence>
<dbReference type="InterPro" id="IPR013519">
    <property type="entry name" value="Int_alpha_beta-p"/>
</dbReference>
<dbReference type="InterPro" id="IPR026444">
    <property type="entry name" value="Secre_tail"/>
</dbReference>
<dbReference type="InterPro" id="IPR013783">
    <property type="entry name" value="Ig-like_fold"/>
</dbReference>
<protein>
    <submittedName>
        <fullName evidence="4">Ig-like domain-containing protein</fullName>
    </submittedName>
</protein>
<accession>A0AA51RDR2</accession>
<dbReference type="Gene3D" id="2.160.20.110">
    <property type="match status" value="1"/>
</dbReference>
<dbReference type="Pfam" id="PF13620">
    <property type="entry name" value="CarboxypepD_reg"/>
    <property type="match status" value="1"/>
</dbReference>
<dbReference type="Proteomes" id="UP001230496">
    <property type="component" value="Chromosome"/>
</dbReference>
<dbReference type="Pfam" id="PF19078">
    <property type="entry name" value="Big_12"/>
    <property type="match status" value="5"/>
</dbReference>
<dbReference type="SUPFAM" id="SSF69322">
    <property type="entry name" value="Tricorn protease domain 2"/>
    <property type="match status" value="1"/>
</dbReference>
<feature type="domain" description="Bacterial Ig-like" evidence="3">
    <location>
        <begin position="612"/>
        <end position="704"/>
    </location>
</feature>
<name>A0AA51RDR2_9BACT</name>
<dbReference type="NCBIfam" id="TIGR04183">
    <property type="entry name" value="Por_Secre_tail"/>
    <property type="match status" value="1"/>
</dbReference>